<feature type="domain" description="PAC" evidence="6">
    <location>
        <begin position="452"/>
        <end position="506"/>
    </location>
</feature>
<dbReference type="Gene3D" id="3.30.70.270">
    <property type="match status" value="1"/>
</dbReference>
<feature type="domain" description="EAL" evidence="7">
    <location>
        <begin position="679"/>
        <end position="933"/>
    </location>
</feature>
<dbReference type="InterPro" id="IPR035965">
    <property type="entry name" value="PAS-like_dom_sf"/>
</dbReference>
<dbReference type="InterPro" id="IPR013655">
    <property type="entry name" value="PAS_fold_3"/>
</dbReference>
<dbReference type="NCBIfam" id="TIGR00229">
    <property type="entry name" value="sensory_box"/>
    <property type="match status" value="2"/>
</dbReference>
<dbReference type="InterPro" id="IPR000700">
    <property type="entry name" value="PAS-assoc_C"/>
</dbReference>
<dbReference type="Pfam" id="PF00563">
    <property type="entry name" value="EAL"/>
    <property type="match status" value="1"/>
</dbReference>
<evidence type="ECO:0000313" key="10">
    <source>
        <dbReference type="Proteomes" id="UP000242815"/>
    </source>
</evidence>
<feature type="transmembrane region" description="Helical" evidence="4">
    <location>
        <begin position="143"/>
        <end position="161"/>
    </location>
</feature>
<dbReference type="PROSITE" id="PS50887">
    <property type="entry name" value="GGDEF"/>
    <property type="match status" value="1"/>
</dbReference>
<dbReference type="PROSITE" id="PS50883">
    <property type="entry name" value="EAL"/>
    <property type="match status" value="1"/>
</dbReference>
<feature type="transmembrane region" description="Helical" evidence="4">
    <location>
        <begin position="116"/>
        <end position="136"/>
    </location>
</feature>
<dbReference type="SMART" id="SM00267">
    <property type="entry name" value="GGDEF"/>
    <property type="match status" value="1"/>
</dbReference>
<dbReference type="GO" id="GO:0071111">
    <property type="term" value="F:cyclic-guanylate-specific phosphodiesterase activity"/>
    <property type="evidence" value="ECO:0007669"/>
    <property type="project" value="UniProtKB-EC"/>
</dbReference>
<sequence length="945" mass="106527">MSYSERRITAAAADQRLHQIDLLFLYSRLSQWLVLLAAVVIAVLTWEHTSHSLVLSWLAAIFGLALLRVRIAHAYQRSSVEQRLRPYWVALLYTGNFFSGLALGLIHVLLVPADSFAVQASTYAVAGGVMICVSIIHAHRFSAFLSVALPGWLLPSLFLLLQKDASSPYWGLMGITLFGCILLAAAYLNHSANRALQSNLRNQALLFRLDEARQQAEALNLQLTGEIQRRRQAEQELRNSHDALEHRVAQRTTELQQTQARLSMALEASALGLWDWDLRTDIVYHSHLEEIFGLEQSQVTMLGDLRPRVHPDDLGRVREALIRHFKDGTPYCIEYRVRHQQGHWVWVEDNGRAVDRDINGRAQRMIGTRRDITARRQRHDLDRLAATVFEATSDGIFILDPTLRVLAVNQAFSVITGYAARDILEQPLFSLSSDPETLDTYARMRAALRNQDRWEGEVIEQRRSGERYPQWLQLTVVRNELNEITHYVGFFADQTIRRKTEEQLRYLSDHDPLTQLANRSLFTHSLEEATAAARAQGQHLTLLHIDLDRFKYINDTLGHIQADALLCEVADRLRSLLPDAFILARLSADEFVVVEQNLSQLQTRALAEKLLQILAEPIVLGDNELIVSASIGISLFPDNARNSLQLINRANQAMQHAKRMGGNCFKFYSADLPSPKADRLQLENELRKAITEEQLQVHYQPKLHLSSNLITSVEALARWKHPTRGMLPPAEFIPIAEETGLILQLGNLVLRQACSQASQWLHAGPTPIRVAVNMSVQQLRQPRFAAEVAEILREADLPAHLLELELTESMLLEQSSAVANNLNALEEQGVKLSVDDFGTGYSSLAYLKHFPIHSLKIDRAFISELDEHSRDSAIVRAIIAMAHSMNLQVVAEGVEQDSQLAFLRNQGCDEVQGYLISKPVPAQVLTQLLQRRHGTGKADLSSSAR</sequence>
<dbReference type="InterPro" id="IPR052155">
    <property type="entry name" value="Biofilm_reg_signaling"/>
</dbReference>
<feature type="domain" description="PAC" evidence="6">
    <location>
        <begin position="331"/>
        <end position="384"/>
    </location>
</feature>
<dbReference type="InterPro" id="IPR001610">
    <property type="entry name" value="PAC"/>
</dbReference>
<name>A0A1I6BVY6_9GAMM</name>
<dbReference type="PROSITE" id="PS50112">
    <property type="entry name" value="PAS"/>
    <property type="match status" value="1"/>
</dbReference>
<evidence type="ECO:0000259" key="5">
    <source>
        <dbReference type="PROSITE" id="PS50112"/>
    </source>
</evidence>
<dbReference type="PROSITE" id="PS50113">
    <property type="entry name" value="PAC"/>
    <property type="match status" value="2"/>
</dbReference>
<dbReference type="EMBL" id="FOYD01000007">
    <property type="protein sequence ID" value="SFQ85037.1"/>
    <property type="molecule type" value="Genomic_DNA"/>
</dbReference>
<keyword evidence="4" id="KW-1133">Transmembrane helix</keyword>
<dbReference type="RefSeq" id="WP_090539590.1">
    <property type="nucleotide sequence ID" value="NZ_FOYD01000007.1"/>
</dbReference>
<dbReference type="InterPro" id="IPR035919">
    <property type="entry name" value="EAL_sf"/>
</dbReference>
<organism evidence="9 10">
    <name type="scientific">Halopseudomonas formosensis</name>
    <dbReference type="NCBI Taxonomy" id="1002526"/>
    <lineage>
        <taxon>Bacteria</taxon>
        <taxon>Pseudomonadati</taxon>
        <taxon>Pseudomonadota</taxon>
        <taxon>Gammaproteobacteria</taxon>
        <taxon>Pseudomonadales</taxon>
        <taxon>Pseudomonadaceae</taxon>
        <taxon>Halopseudomonas</taxon>
    </lineage>
</organism>
<dbReference type="Pfam" id="PF00990">
    <property type="entry name" value="GGDEF"/>
    <property type="match status" value="1"/>
</dbReference>
<keyword evidence="4" id="KW-0472">Membrane</keyword>
<keyword evidence="4" id="KW-0812">Transmembrane</keyword>
<feature type="transmembrane region" description="Helical" evidence="4">
    <location>
        <begin position="52"/>
        <end position="69"/>
    </location>
</feature>
<dbReference type="InterPro" id="IPR029787">
    <property type="entry name" value="Nucleotide_cyclase"/>
</dbReference>
<evidence type="ECO:0000256" key="1">
    <source>
        <dbReference type="ARBA" id="ARBA00012282"/>
    </source>
</evidence>
<keyword evidence="3" id="KW-0175">Coiled coil</keyword>
<dbReference type="CDD" id="cd01948">
    <property type="entry name" value="EAL"/>
    <property type="match status" value="1"/>
</dbReference>
<feature type="transmembrane region" description="Helical" evidence="4">
    <location>
        <begin position="25"/>
        <end position="46"/>
    </location>
</feature>
<dbReference type="CDD" id="cd00130">
    <property type="entry name" value="PAS"/>
    <property type="match status" value="2"/>
</dbReference>
<feature type="coiled-coil region" evidence="3">
    <location>
        <begin position="202"/>
        <end position="236"/>
    </location>
</feature>
<evidence type="ECO:0000259" key="8">
    <source>
        <dbReference type="PROSITE" id="PS50887"/>
    </source>
</evidence>
<dbReference type="InterPro" id="IPR000160">
    <property type="entry name" value="GGDEF_dom"/>
</dbReference>
<dbReference type="SMART" id="SM00091">
    <property type="entry name" value="PAS"/>
    <property type="match status" value="2"/>
</dbReference>
<dbReference type="PANTHER" id="PTHR44757">
    <property type="entry name" value="DIGUANYLATE CYCLASE DGCP"/>
    <property type="match status" value="1"/>
</dbReference>
<dbReference type="NCBIfam" id="TIGR00254">
    <property type="entry name" value="GGDEF"/>
    <property type="match status" value="1"/>
</dbReference>
<dbReference type="AlphaFoldDB" id="A0A1I6BVY6"/>
<dbReference type="SMART" id="SM00086">
    <property type="entry name" value="PAC"/>
    <property type="match status" value="2"/>
</dbReference>
<dbReference type="OrthoDB" id="9804951at2"/>
<evidence type="ECO:0000259" key="6">
    <source>
        <dbReference type="PROSITE" id="PS50113"/>
    </source>
</evidence>
<feature type="transmembrane region" description="Helical" evidence="4">
    <location>
        <begin position="90"/>
        <end position="110"/>
    </location>
</feature>
<dbReference type="Proteomes" id="UP000242815">
    <property type="component" value="Unassembled WGS sequence"/>
</dbReference>
<dbReference type="SUPFAM" id="SSF141868">
    <property type="entry name" value="EAL domain-like"/>
    <property type="match status" value="1"/>
</dbReference>
<dbReference type="Gene3D" id="3.30.450.20">
    <property type="entry name" value="PAS domain"/>
    <property type="match status" value="2"/>
</dbReference>
<dbReference type="FunFam" id="3.20.20.450:FF:000001">
    <property type="entry name" value="Cyclic di-GMP phosphodiesterase yahA"/>
    <property type="match status" value="1"/>
</dbReference>
<accession>A0A1I6BVY6</accession>
<dbReference type="InterPro" id="IPR000014">
    <property type="entry name" value="PAS"/>
</dbReference>
<dbReference type="InterPro" id="IPR001633">
    <property type="entry name" value="EAL_dom"/>
</dbReference>
<evidence type="ECO:0000313" key="9">
    <source>
        <dbReference type="EMBL" id="SFQ85037.1"/>
    </source>
</evidence>
<feature type="domain" description="GGDEF" evidence="8">
    <location>
        <begin position="538"/>
        <end position="670"/>
    </location>
</feature>
<proteinExistence type="predicted"/>
<evidence type="ECO:0000256" key="3">
    <source>
        <dbReference type="SAM" id="Coils"/>
    </source>
</evidence>
<dbReference type="SUPFAM" id="SSF55073">
    <property type="entry name" value="Nucleotide cyclase"/>
    <property type="match status" value="1"/>
</dbReference>
<protein>
    <recommendedName>
        <fullName evidence="1">cyclic-guanylate-specific phosphodiesterase</fullName>
        <ecNumber evidence="1">3.1.4.52</ecNumber>
    </recommendedName>
</protein>
<dbReference type="EC" id="3.1.4.52" evidence="1"/>
<evidence type="ECO:0000259" key="7">
    <source>
        <dbReference type="PROSITE" id="PS50883"/>
    </source>
</evidence>
<dbReference type="PANTHER" id="PTHR44757:SF2">
    <property type="entry name" value="BIOFILM ARCHITECTURE MAINTENANCE PROTEIN MBAA"/>
    <property type="match status" value="1"/>
</dbReference>
<evidence type="ECO:0000256" key="4">
    <source>
        <dbReference type="SAM" id="Phobius"/>
    </source>
</evidence>
<dbReference type="Gene3D" id="3.20.20.450">
    <property type="entry name" value="EAL domain"/>
    <property type="match status" value="1"/>
</dbReference>
<dbReference type="CDD" id="cd01949">
    <property type="entry name" value="GGDEF"/>
    <property type="match status" value="1"/>
</dbReference>
<keyword evidence="2" id="KW-0973">c-di-GMP</keyword>
<feature type="domain" description="PAS" evidence="5">
    <location>
        <begin position="381"/>
        <end position="451"/>
    </location>
</feature>
<feature type="transmembrane region" description="Helical" evidence="4">
    <location>
        <begin position="167"/>
        <end position="188"/>
    </location>
</feature>
<dbReference type="Pfam" id="PF08447">
    <property type="entry name" value="PAS_3"/>
    <property type="match status" value="1"/>
</dbReference>
<reference evidence="9 10" key="1">
    <citation type="submission" date="2016-10" db="EMBL/GenBank/DDBJ databases">
        <authorList>
            <person name="de Groot N.N."/>
        </authorList>
    </citation>
    <scope>NUCLEOTIDE SEQUENCE [LARGE SCALE GENOMIC DNA]</scope>
    <source>
        <strain evidence="9 10">JCM 18415</strain>
    </source>
</reference>
<dbReference type="SMART" id="SM00052">
    <property type="entry name" value="EAL"/>
    <property type="match status" value="1"/>
</dbReference>
<dbReference type="STRING" id="1002526.SAMN05216578_10742"/>
<dbReference type="Pfam" id="PF13426">
    <property type="entry name" value="PAS_9"/>
    <property type="match status" value="1"/>
</dbReference>
<evidence type="ECO:0000256" key="2">
    <source>
        <dbReference type="ARBA" id="ARBA00022636"/>
    </source>
</evidence>
<dbReference type="InterPro" id="IPR043128">
    <property type="entry name" value="Rev_trsase/Diguanyl_cyclase"/>
</dbReference>
<gene>
    <name evidence="9" type="ORF">SAMN05216578_10742</name>
</gene>
<dbReference type="SUPFAM" id="SSF55785">
    <property type="entry name" value="PYP-like sensor domain (PAS domain)"/>
    <property type="match status" value="2"/>
</dbReference>